<dbReference type="InterPro" id="IPR016181">
    <property type="entry name" value="Acyl_CoA_acyltransferase"/>
</dbReference>
<dbReference type="SUPFAM" id="SSF55729">
    <property type="entry name" value="Acyl-CoA N-acyltransferases (Nat)"/>
    <property type="match status" value="1"/>
</dbReference>
<evidence type="ECO:0000313" key="1">
    <source>
        <dbReference type="EMBL" id="AOA56989.1"/>
    </source>
</evidence>
<dbReference type="STRING" id="1789224.BFG52_00525"/>
<name>A0A1B2LVP4_9GAMM</name>
<dbReference type="Gene3D" id="3.40.630.30">
    <property type="match status" value="1"/>
</dbReference>
<dbReference type="AlphaFoldDB" id="A0A1B2LVP4"/>
<evidence type="ECO:0000313" key="2">
    <source>
        <dbReference type="Proteomes" id="UP000093391"/>
    </source>
</evidence>
<dbReference type="KEGG" id="ala:BFG52_00525"/>
<sequence length="317" mass="36855">MTFSVRKYVAADRLQWNTFLSGCKNNHFMFHRDFMEYHADRFEDFSLLIVDDKNKIVSILPGNIEQHIFYSHQGLTFGGFLVDKNIHASEFIEIFELVKVFLKQQNIEKIIYKPIPNIYHQYPAQEDLYALFRSNAQLNRRDISSSILIHNAYKYSRAKRWGINKARREGVLCLEIQKPSEVWGVIREVLSEFHDANPVHNEQEIDYLKEKFPKNIKVYAAQHQGNNIAACVTFETEEVVHTQYLASSKLGRDLHALDLLIDHVILQCSTYAKILDFGISCENNGHYLNNGLINQKESFGARSIVYDLYSVDLTVIE</sequence>
<keyword evidence="2" id="KW-1185">Reference proteome</keyword>
<dbReference type="RefSeq" id="WP_067551192.1">
    <property type="nucleotide sequence ID" value="NZ_CP016895.1"/>
</dbReference>
<gene>
    <name evidence="1" type="ORF">BFG52_00525</name>
</gene>
<dbReference type="EMBL" id="CP016895">
    <property type="protein sequence ID" value="AOA56989.1"/>
    <property type="molecule type" value="Genomic_DNA"/>
</dbReference>
<dbReference type="OrthoDB" id="9808687at2"/>
<proteinExistence type="predicted"/>
<accession>A0A1B2LVP4</accession>
<organism evidence="1 2">
    <name type="scientific">Acinetobacter larvae</name>
    <dbReference type="NCBI Taxonomy" id="1789224"/>
    <lineage>
        <taxon>Bacteria</taxon>
        <taxon>Pseudomonadati</taxon>
        <taxon>Pseudomonadota</taxon>
        <taxon>Gammaproteobacteria</taxon>
        <taxon>Moraxellales</taxon>
        <taxon>Moraxellaceae</taxon>
        <taxon>Acinetobacter</taxon>
    </lineage>
</organism>
<protein>
    <submittedName>
        <fullName evidence="1">GNAT family N-acetyltransferase</fullName>
    </submittedName>
</protein>
<reference evidence="1 2" key="1">
    <citation type="submission" date="2016-08" db="EMBL/GenBank/DDBJ databases">
        <authorList>
            <person name="Seilhamer J.J."/>
        </authorList>
    </citation>
    <scope>NUCLEOTIDE SEQUENCE [LARGE SCALE GENOMIC DNA]</scope>
    <source>
        <strain evidence="1 2">BRTC-1</strain>
    </source>
</reference>
<keyword evidence="1" id="KW-0808">Transferase</keyword>
<dbReference type="GO" id="GO:0016740">
    <property type="term" value="F:transferase activity"/>
    <property type="evidence" value="ECO:0007669"/>
    <property type="project" value="UniProtKB-KW"/>
</dbReference>
<dbReference type="Proteomes" id="UP000093391">
    <property type="component" value="Chromosome"/>
</dbReference>